<keyword evidence="1" id="KW-0732">Signal</keyword>
<name>A0A1M4ZJY4_LOKAT</name>
<evidence type="ECO:0000313" key="2">
    <source>
        <dbReference type="EMBL" id="SHF18311.1"/>
    </source>
</evidence>
<dbReference type="AlphaFoldDB" id="A0A1M4ZJY4"/>
<feature type="chain" id="PRO_5012974101" evidence="1">
    <location>
        <begin position="22"/>
        <end position="217"/>
    </location>
</feature>
<dbReference type="Proteomes" id="UP000183987">
    <property type="component" value="Unassembled WGS sequence"/>
</dbReference>
<feature type="signal peptide" evidence="1">
    <location>
        <begin position="1"/>
        <end position="21"/>
    </location>
</feature>
<accession>A0A1M4ZJY4</accession>
<dbReference type="OrthoDB" id="5801444at2"/>
<evidence type="ECO:0000256" key="1">
    <source>
        <dbReference type="SAM" id="SignalP"/>
    </source>
</evidence>
<dbReference type="RefSeq" id="WP_072857075.1">
    <property type="nucleotide sequence ID" value="NZ_FQUE01000004.1"/>
</dbReference>
<gene>
    <name evidence="2" type="ORF">SAMN05444339_10416</name>
</gene>
<protein>
    <submittedName>
        <fullName evidence="2">Uncharacterized protein</fullName>
    </submittedName>
</protein>
<evidence type="ECO:0000313" key="3">
    <source>
        <dbReference type="Proteomes" id="UP000183987"/>
    </source>
</evidence>
<proteinExistence type="predicted"/>
<organism evidence="2 3">
    <name type="scientific">Loktanella atrilutea</name>
    <dbReference type="NCBI Taxonomy" id="366533"/>
    <lineage>
        <taxon>Bacteria</taxon>
        <taxon>Pseudomonadati</taxon>
        <taxon>Pseudomonadota</taxon>
        <taxon>Alphaproteobacteria</taxon>
        <taxon>Rhodobacterales</taxon>
        <taxon>Roseobacteraceae</taxon>
        <taxon>Loktanella</taxon>
    </lineage>
</organism>
<keyword evidence="3" id="KW-1185">Reference proteome</keyword>
<sequence>MNVTKTLALTALLMAPLPVLAGPLTDLIMAPGTLTDLPDGSVVRYTHDRRLPGIPAGQDVPGAATGVPLPDAVVDGEVLMTVAPGDGGPQIVMTRVEGDRTKPVASFSAKGPNPVLIFFLENVVRNMAAQTGGSPFYIRNTMRATLAESAPDLTGDGPRTVTLTPFTADPNAGRMGEWAGLAVDLTFDPGDPGMITRLAAHAGDGPGTYSETMTLEQ</sequence>
<reference evidence="3" key="1">
    <citation type="submission" date="2016-11" db="EMBL/GenBank/DDBJ databases">
        <authorList>
            <person name="Varghese N."/>
            <person name="Submissions S."/>
        </authorList>
    </citation>
    <scope>NUCLEOTIDE SEQUENCE [LARGE SCALE GENOMIC DNA]</scope>
    <source>
        <strain evidence="3">DSM 29326</strain>
    </source>
</reference>
<dbReference type="EMBL" id="FQUE01000004">
    <property type="protein sequence ID" value="SHF18311.1"/>
    <property type="molecule type" value="Genomic_DNA"/>
</dbReference>
<dbReference type="STRING" id="366533.SAMN05444339_10416"/>